<evidence type="ECO:0000256" key="7">
    <source>
        <dbReference type="SAM" id="MobiDB-lite"/>
    </source>
</evidence>
<dbReference type="InterPro" id="IPR036961">
    <property type="entry name" value="Kinesin_motor_dom_sf"/>
</dbReference>
<dbReference type="SMART" id="SM00242">
    <property type="entry name" value="MYSc"/>
    <property type="match status" value="1"/>
</dbReference>
<feature type="region of interest" description="Disordered" evidence="7">
    <location>
        <begin position="897"/>
        <end position="980"/>
    </location>
</feature>
<dbReference type="InterPro" id="IPR027417">
    <property type="entry name" value="P-loop_NTPase"/>
</dbReference>
<feature type="compositionally biased region" description="Basic and acidic residues" evidence="7">
    <location>
        <begin position="732"/>
        <end position="747"/>
    </location>
</feature>
<keyword evidence="4" id="KW-0505">Motor protein</keyword>
<dbReference type="PROSITE" id="PS51456">
    <property type="entry name" value="MYOSIN_MOTOR"/>
    <property type="match status" value="1"/>
</dbReference>
<keyword evidence="1" id="KW-0547">Nucleotide-binding</keyword>
<feature type="compositionally biased region" description="Low complexity" evidence="7">
    <location>
        <begin position="1139"/>
        <end position="1152"/>
    </location>
</feature>
<dbReference type="Gene3D" id="1.20.5.4820">
    <property type="match status" value="1"/>
</dbReference>
<gene>
    <name evidence="9" type="ORF">PCOR1329_LOCUS72333</name>
</gene>
<feature type="region of interest" description="Disordered" evidence="7">
    <location>
        <begin position="711"/>
        <end position="766"/>
    </location>
</feature>
<feature type="compositionally biased region" description="Low complexity" evidence="7">
    <location>
        <begin position="635"/>
        <end position="655"/>
    </location>
</feature>
<feature type="region of interest" description="Disordered" evidence="7">
    <location>
        <begin position="1178"/>
        <end position="1218"/>
    </location>
</feature>
<keyword evidence="10" id="KW-1185">Reference proteome</keyword>
<keyword evidence="3 6" id="KW-0518">Myosin</keyword>
<evidence type="ECO:0000259" key="8">
    <source>
        <dbReference type="PROSITE" id="PS51456"/>
    </source>
</evidence>
<dbReference type="Proteomes" id="UP001189429">
    <property type="component" value="Unassembled WGS sequence"/>
</dbReference>
<accession>A0ABN9X0K5</accession>
<dbReference type="Gene3D" id="1.20.120.720">
    <property type="entry name" value="Myosin VI head, motor domain, U50 subdomain"/>
    <property type="match status" value="1"/>
</dbReference>
<feature type="compositionally biased region" description="Low complexity" evidence="7">
    <location>
        <begin position="877"/>
        <end position="892"/>
    </location>
</feature>
<feature type="region of interest" description="Disordered" evidence="7">
    <location>
        <begin position="873"/>
        <end position="892"/>
    </location>
</feature>
<feature type="compositionally biased region" description="Low complexity" evidence="7">
    <location>
        <begin position="961"/>
        <end position="973"/>
    </location>
</feature>
<evidence type="ECO:0000256" key="1">
    <source>
        <dbReference type="ARBA" id="ARBA00022741"/>
    </source>
</evidence>
<keyword evidence="2" id="KW-0067">ATP-binding</keyword>
<feature type="compositionally biased region" description="Pro residues" evidence="7">
    <location>
        <begin position="1205"/>
        <end position="1218"/>
    </location>
</feature>
<proteinExistence type="inferred from homology"/>
<feature type="compositionally biased region" description="Low complexity" evidence="7">
    <location>
        <begin position="1180"/>
        <end position="1204"/>
    </location>
</feature>
<evidence type="ECO:0000313" key="9">
    <source>
        <dbReference type="EMBL" id="CAK0892768.1"/>
    </source>
</evidence>
<evidence type="ECO:0000256" key="4">
    <source>
        <dbReference type="ARBA" id="ARBA00023175"/>
    </source>
</evidence>
<dbReference type="PANTHER" id="PTHR13140">
    <property type="entry name" value="MYOSIN"/>
    <property type="match status" value="1"/>
</dbReference>
<name>A0ABN9X0K5_9DINO</name>
<evidence type="ECO:0000256" key="5">
    <source>
        <dbReference type="ARBA" id="ARBA00023203"/>
    </source>
</evidence>
<dbReference type="Gene3D" id="3.40.850.10">
    <property type="entry name" value="Kinesin motor domain"/>
    <property type="match status" value="1"/>
</dbReference>
<evidence type="ECO:0000256" key="6">
    <source>
        <dbReference type="PROSITE-ProRule" id="PRU00782"/>
    </source>
</evidence>
<comment type="similarity">
    <text evidence="6">Belongs to the TRAFAC class myosin-kinesin ATPase superfamily. Myosin family.</text>
</comment>
<reference evidence="9" key="1">
    <citation type="submission" date="2023-10" db="EMBL/GenBank/DDBJ databases">
        <authorList>
            <person name="Chen Y."/>
            <person name="Shah S."/>
            <person name="Dougan E. K."/>
            <person name="Thang M."/>
            <person name="Chan C."/>
        </authorList>
    </citation>
    <scope>NUCLEOTIDE SEQUENCE [LARGE SCALE GENOMIC DNA]</scope>
</reference>
<dbReference type="PANTHER" id="PTHR13140:SF706">
    <property type="entry name" value="DILUTE CLASS UNCONVENTIONAL MYOSIN, ISOFORM C"/>
    <property type="match status" value="1"/>
</dbReference>
<dbReference type="EMBL" id="CAUYUJ010019660">
    <property type="protein sequence ID" value="CAK0892768.1"/>
    <property type="molecule type" value="Genomic_DNA"/>
</dbReference>
<feature type="region of interest" description="Actin-binding" evidence="6">
    <location>
        <begin position="351"/>
        <end position="373"/>
    </location>
</feature>
<feature type="domain" description="Myosin motor" evidence="8">
    <location>
        <begin position="1"/>
        <end position="485"/>
    </location>
</feature>
<feature type="region of interest" description="Disordered" evidence="7">
    <location>
        <begin position="1128"/>
        <end position="1152"/>
    </location>
</feature>
<comment type="caution">
    <text evidence="6">Lacks conserved residue(s) required for the propagation of feature annotation.</text>
</comment>
<evidence type="ECO:0000313" key="10">
    <source>
        <dbReference type="Proteomes" id="UP001189429"/>
    </source>
</evidence>
<keyword evidence="5 6" id="KW-0009">Actin-binding</keyword>
<evidence type="ECO:0000256" key="3">
    <source>
        <dbReference type="ARBA" id="ARBA00023123"/>
    </source>
</evidence>
<comment type="caution">
    <text evidence="9">The sequence shown here is derived from an EMBL/GenBank/DDBJ whole genome shotgun (WGS) entry which is preliminary data.</text>
</comment>
<dbReference type="SUPFAM" id="SSF52540">
    <property type="entry name" value="P-loop containing nucleoside triphosphate hydrolases"/>
    <property type="match status" value="1"/>
</dbReference>
<dbReference type="Gene3D" id="1.20.58.530">
    <property type="match status" value="1"/>
</dbReference>
<evidence type="ECO:0000256" key="2">
    <source>
        <dbReference type="ARBA" id="ARBA00022840"/>
    </source>
</evidence>
<dbReference type="InterPro" id="IPR001609">
    <property type="entry name" value="Myosin_head_motor_dom-like"/>
</dbReference>
<feature type="region of interest" description="Disordered" evidence="7">
    <location>
        <begin position="627"/>
        <end position="656"/>
    </location>
</feature>
<dbReference type="CDD" id="cd00124">
    <property type="entry name" value="MYSc"/>
    <property type="match status" value="1"/>
</dbReference>
<protein>
    <recommendedName>
        <fullName evidence="8">Myosin motor domain-containing protein</fullName>
    </recommendedName>
</protein>
<feature type="region of interest" description="Disordered" evidence="7">
    <location>
        <begin position="799"/>
        <end position="846"/>
    </location>
</feature>
<organism evidence="9 10">
    <name type="scientific">Prorocentrum cordatum</name>
    <dbReference type="NCBI Taxonomy" id="2364126"/>
    <lineage>
        <taxon>Eukaryota</taxon>
        <taxon>Sar</taxon>
        <taxon>Alveolata</taxon>
        <taxon>Dinophyceae</taxon>
        <taxon>Prorocentrales</taxon>
        <taxon>Prorocentraceae</taxon>
        <taxon>Prorocentrum</taxon>
    </lineage>
</organism>
<sequence length="1218" mass="126799">MRRGFEVLVEGLLGSGLQLSEVVDCCRVAAVVGLLVDTAGGGGRLAAAAALLRVAEADLRGFLTRAQMSVGAGGKEQLVRERGATEAATLQASLAQELYSALFGWLTRLVARGIAPPSLSGNGQGASEPGGCQLGLLDLYGFEVFAVNGFEQLLINYCNERLQQLFNRQVFAREAEEYVAEGIDADGRMACLTAACRLPALALLEGEPGGGMGVFGIVNDRSRCSFEESVSSGADGRGGCPLAETVATSHGGHPAFCGAGKGASRAFGVRHFAGEVIYEAAQFVRKNASAHRPDIVAFLRGSGCPFVRGVFAGSAEAAADGGASSSSTGYAPQPRRKLFGKTIISSFQQELNELCTALETRQCRHVRCLRPNDSQSPLVFDDGSMLRQCRYSGLLEATRIRRQGFPHRRPMEAFAARYADLLGSRDARRAVRSAALEPEDALAACEVICDAAIREGGVPEDELHIGHSKVFLRQTALEWLELTRQRVASTAICALVRGWAVRHRLEVLTYSAIAIQCLARRVAARGLLRQLRAEAAAAAEAARAEEELRLERERQERLAEEATALAEAERQRLALEQAVAEAAAAAAEREAAEAARHRAEAERKAAEEAWVHRQAVQMLAAARQEAAQRLEQEARQAQPRRGPTASEAKAAAAADAIEERGAGSGAAAAAGEEARGALAAQSACSTLQRWWRGRPAKASERRQQGRACLWDCLGDGEPAEDQLRSSARRHRETQPKPRVAKHEERQKPAAPRKVTVRPAHQPTAAMLRVATPARAASRRGAPPPTYAAANLKKGAAAAAALGADPQHDPTGPLSSAAASAVEEPATRPVEPRVARATAARPAAHTRDLGASYRSAADSLADSGVAVPRTNTWASTKSASVASSRFASSSVATTAATDALTGSRRGARSPQGLCGSAGAFAPAPRPSSQAPVSGGCGGAQAGDVPRVPSEAAARPWSEWPRGRAGASRSPSRPALGYHSPELPVSRARSPVIIRAAGSTAALRTRSFPPGSVYPASPPPGMVVAGAGSPQPCTWKVARKTVVVRAAPGCSSAGPRCLTPAPVGTVPVVQSQPSFRQGARSPARAAPAQVVQIRALSPGPVPCSGTAWVRVVSPLPGRAAPPMARLASPAPSFSGAGTPNAGGSRASASGTTTPSAAVLPAPWLLCGSWAAAQPGSPLAVEAQAGCAAARRRSSPPGRAAPHGVRVQPPPTLVPTVAPPR</sequence>
<dbReference type="Pfam" id="PF00063">
    <property type="entry name" value="Myosin_head"/>
    <property type="match status" value="1"/>
</dbReference>